<keyword evidence="4 7" id="KW-1133">Transmembrane helix</keyword>
<dbReference type="Pfam" id="PF03348">
    <property type="entry name" value="Serinc"/>
    <property type="match status" value="1"/>
</dbReference>
<name>A0A5N6LCL2_9ASTR</name>
<protein>
    <submittedName>
        <fullName evidence="8">Uncharacterized protein</fullName>
    </submittedName>
</protein>
<feature type="transmembrane region" description="Helical" evidence="7">
    <location>
        <begin position="126"/>
        <end position="148"/>
    </location>
</feature>
<evidence type="ECO:0000256" key="6">
    <source>
        <dbReference type="SAM" id="MobiDB-lite"/>
    </source>
</evidence>
<keyword evidence="5 7" id="KW-0472">Membrane</keyword>
<evidence type="ECO:0000313" key="8">
    <source>
        <dbReference type="EMBL" id="KAD0462159.1"/>
    </source>
</evidence>
<keyword evidence="9" id="KW-1185">Reference proteome</keyword>
<comment type="caution">
    <text evidence="8">The sequence shown here is derived from an EMBL/GenBank/DDBJ whole genome shotgun (WGS) entry which is preliminary data.</text>
</comment>
<keyword evidence="3 7" id="KW-0812">Transmembrane</keyword>
<comment type="similarity">
    <text evidence="2">Belongs to the TDE1 family.</text>
</comment>
<proteinExistence type="inferred from homology"/>
<accession>A0A5N6LCL2</accession>
<sequence>MTIAKLEAGPEMDQENNTSNRYAKILTGSWWAQFRYGSNPWMARYVYSVMFLLANLLAWAVRDYGPNALAQMSSSFAELKTCEGVEDCIGTEGVLRHCLDHLPYLCAYSEPLDEKCIRNSGASGHWLTIISFVVALLAMVIATFSTGIDSKCFQSRKDDKQDEDDVPYGFGFFHLVFASGVMYFAMLLIGWNPHHTMEKWTIDVGWTSTWVRIVNEWVAVCVYYTVKGITLKSLSATRWESRVESVKLIRYQLIEIREALLEVRDTDNDPKIQSEAKSLSDNEIGDFEFLVSLVIWFELLTTVNVVSKRLQTKDVILDFAIEEIRRLINFFKNYREVGLSKAIDEAKIIAIQMGVDPTFSQRRPLRRKKQFDETSSEQEVSFSPEENYKVNL</sequence>
<evidence type="ECO:0000313" key="9">
    <source>
        <dbReference type="Proteomes" id="UP000326396"/>
    </source>
</evidence>
<dbReference type="PANTHER" id="PTHR10383">
    <property type="entry name" value="SERINE INCORPORATOR"/>
    <property type="match status" value="1"/>
</dbReference>
<evidence type="ECO:0000256" key="2">
    <source>
        <dbReference type="ARBA" id="ARBA00006665"/>
    </source>
</evidence>
<evidence type="ECO:0000256" key="3">
    <source>
        <dbReference type="ARBA" id="ARBA00022692"/>
    </source>
</evidence>
<organism evidence="8 9">
    <name type="scientific">Mikania micrantha</name>
    <name type="common">bitter vine</name>
    <dbReference type="NCBI Taxonomy" id="192012"/>
    <lineage>
        <taxon>Eukaryota</taxon>
        <taxon>Viridiplantae</taxon>
        <taxon>Streptophyta</taxon>
        <taxon>Embryophyta</taxon>
        <taxon>Tracheophyta</taxon>
        <taxon>Spermatophyta</taxon>
        <taxon>Magnoliopsida</taxon>
        <taxon>eudicotyledons</taxon>
        <taxon>Gunneridae</taxon>
        <taxon>Pentapetalae</taxon>
        <taxon>asterids</taxon>
        <taxon>campanulids</taxon>
        <taxon>Asterales</taxon>
        <taxon>Asteraceae</taxon>
        <taxon>Asteroideae</taxon>
        <taxon>Heliantheae alliance</taxon>
        <taxon>Eupatorieae</taxon>
        <taxon>Mikania</taxon>
    </lineage>
</organism>
<dbReference type="EMBL" id="SZYD01001658">
    <property type="protein sequence ID" value="KAD0462159.1"/>
    <property type="molecule type" value="Genomic_DNA"/>
</dbReference>
<gene>
    <name evidence="8" type="ORF">E3N88_44242</name>
</gene>
<dbReference type="Proteomes" id="UP000326396">
    <property type="component" value="Unassembled WGS sequence"/>
</dbReference>
<comment type="subcellular location">
    <subcellularLocation>
        <location evidence="1">Membrane</location>
        <topology evidence="1">Multi-pass membrane protein</topology>
    </subcellularLocation>
</comment>
<dbReference type="GO" id="GO:0016020">
    <property type="term" value="C:membrane"/>
    <property type="evidence" value="ECO:0007669"/>
    <property type="project" value="UniProtKB-SubCell"/>
</dbReference>
<feature type="transmembrane region" description="Helical" evidence="7">
    <location>
        <begin position="41"/>
        <end position="61"/>
    </location>
</feature>
<evidence type="ECO:0000256" key="7">
    <source>
        <dbReference type="SAM" id="Phobius"/>
    </source>
</evidence>
<dbReference type="AlphaFoldDB" id="A0A5N6LCL2"/>
<reference evidence="8 9" key="1">
    <citation type="submission" date="2019-05" db="EMBL/GenBank/DDBJ databases">
        <title>Mikania micrantha, genome provides insights into the molecular mechanism of rapid growth.</title>
        <authorList>
            <person name="Liu B."/>
        </authorList>
    </citation>
    <scope>NUCLEOTIDE SEQUENCE [LARGE SCALE GENOMIC DNA]</scope>
    <source>
        <strain evidence="8">NLD-2019</strain>
        <tissue evidence="8">Leaf</tissue>
    </source>
</reference>
<feature type="region of interest" description="Disordered" evidence="6">
    <location>
        <begin position="364"/>
        <end position="392"/>
    </location>
</feature>
<evidence type="ECO:0000256" key="1">
    <source>
        <dbReference type="ARBA" id="ARBA00004141"/>
    </source>
</evidence>
<evidence type="ECO:0000256" key="5">
    <source>
        <dbReference type="ARBA" id="ARBA00023136"/>
    </source>
</evidence>
<evidence type="ECO:0000256" key="4">
    <source>
        <dbReference type="ARBA" id="ARBA00022989"/>
    </source>
</evidence>
<dbReference type="OrthoDB" id="5963193at2759"/>
<feature type="transmembrane region" description="Helical" evidence="7">
    <location>
        <begin position="168"/>
        <end position="189"/>
    </location>
</feature>
<dbReference type="InterPro" id="IPR005016">
    <property type="entry name" value="TDE1/TMS"/>
</dbReference>
<dbReference type="PANTHER" id="PTHR10383:SF63">
    <property type="entry name" value="OS01G0179800 PROTEIN"/>
    <property type="match status" value="1"/>
</dbReference>